<dbReference type="InterPro" id="IPR037883">
    <property type="entry name" value="Knr4/Smi1-like_sf"/>
</dbReference>
<protein>
    <submittedName>
        <fullName evidence="1">SUKH superfamily protein</fullName>
    </submittedName>
</protein>
<evidence type="ECO:0000313" key="1">
    <source>
        <dbReference type="EMBL" id="TCO61152.1"/>
    </source>
</evidence>
<sequence>MDLEPLARLRTVLASFPAGLAYEMSGLVYDPSSRAYDWAAIENSVGVGLPADYKRLMDGYGSLVVGGIFIVSPDDFLAEHERLANDLRDWFADEPEGARPIHPEPDGLLLCASTEGRDILWWDTSNPDPDRWPILWDVEFDRHTFNGTLTELLVADLTGTLDPQLTAFTVGE</sequence>
<comment type="caution">
    <text evidence="1">The sequence shown here is derived from an EMBL/GenBank/DDBJ whole genome shotgun (WGS) entry which is preliminary data.</text>
</comment>
<name>A0A4R2JQQ4_9PSEU</name>
<reference evidence="1 2" key="1">
    <citation type="submission" date="2019-03" db="EMBL/GenBank/DDBJ databases">
        <title>Genomic Encyclopedia of Type Strains, Phase IV (KMG-IV): sequencing the most valuable type-strain genomes for metagenomic binning, comparative biology and taxonomic classification.</title>
        <authorList>
            <person name="Goeker M."/>
        </authorList>
    </citation>
    <scope>NUCLEOTIDE SEQUENCE [LARGE SCALE GENOMIC DNA]</scope>
    <source>
        <strain evidence="1 2">DSM 45934</strain>
    </source>
</reference>
<proteinExistence type="predicted"/>
<dbReference type="SUPFAM" id="SSF160631">
    <property type="entry name" value="SMI1/KNR4-like"/>
    <property type="match status" value="1"/>
</dbReference>
<evidence type="ECO:0000313" key="2">
    <source>
        <dbReference type="Proteomes" id="UP000295680"/>
    </source>
</evidence>
<keyword evidence="2" id="KW-1185">Reference proteome</keyword>
<accession>A0A4R2JQQ4</accession>
<dbReference type="Gene3D" id="3.40.1580.10">
    <property type="entry name" value="SMI1/KNR4-like"/>
    <property type="match status" value="1"/>
</dbReference>
<organism evidence="1 2">
    <name type="scientific">Actinocrispum wychmicini</name>
    <dbReference type="NCBI Taxonomy" id="1213861"/>
    <lineage>
        <taxon>Bacteria</taxon>
        <taxon>Bacillati</taxon>
        <taxon>Actinomycetota</taxon>
        <taxon>Actinomycetes</taxon>
        <taxon>Pseudonocardiales</taxon>
        <taxon>Pseudonocardiaceae</taxon>
        <taxon>Actinocrispum</taxon>
    </lineage>
</organism>
<dbReference type="AlphaFoldDB" id="A0A4R2JQQ4"/>
<dbReference type="Proteomes" id="UP000295680">
    <property type="component" value="Unassembled WGS sequence"/>
</dbReference>
<gene>
    <name evidence="1" type="ORF">EV192_103736</name>
</gene>
<dbReference type="EMBL" id="SLWS01000003">
    <property type="protein sequence ID" value="TCO61152.1"/>
    <property type="molecule type" value="Genomic_DNA"/>
</dbReference>